<name>A0A7U2MWP5_ASPFN</name>
<keyword evidence="3" id="KW-1185">Reference proteome</keyword>
<dbReference type="Proteomes" id="UP000596276">
    <property type="component" value="Chromosome 7"/>
</dbReference>
<gene>
    <name evidence="2" type="ORF">F9C07_5313</name>
</gene>
<dbReference type="AlphaFoldDB" id="A0A7U2MWP5"/>
<accession>A0A7U2MWP5</accession>
<evidence type="ECO:0000313" key="2">
    <source>
        <dbReference type="EMBL" id="QRD91262.1"/>
    </source>
</evidence>
<dbReference type="InterPro" id="IPR011333">
    <property type="entry name" value="SKP1/BTB/POZ_sf"/>
</dbReference>
<dbReference type="InterPro" id="IPR000210">
    <property type="entry name" value="BTB/POZ_dom"/>
</dbReference>
<dbReference type="SUPFAM" id="SSF54695">
    <property type="entry name" value="POZ domain"/>
    <property type="match status" value="1"/>
</dbReference>
<proteinExistence type="predicted"/>
<dbReference type="EMBL" id="CP044617">
    <property type="protein sequence ID" value="QRD91262.1"/>
    <property type="molecule type" value="Genomic_DNA"/>
</dbReference>
<reference evidence="3" key="1">
    <citation type="journal article" date="2021" name="G3 (Bethesda)">
        <title>Chromosome assembled and annotated genome sequence of Aspergillus flavus NRRL 3357.</title>
        <authorList>
            <person name="Skerker J.M."/>
            <person name="Pianalto K.M."/>
            <person name="Mondo S.J."/>
            <person name="Yang K."/>
            <person name="Arkin A.P."/>
            <person name="Keller N.P."/>
            <person name="Grigoriev I.V."/>
            <person name="Louise Glass N.L."/>
        </authorList>
    </citation>
    <scope>NUCLEOTIDE SEQUENCE [LARGE SCALE GENOMIC DNA]</scope>
    <source>
        <strain evidence="3">ATCC 200026 / FGSC A1120 / IAM 13836 / NRRL 3357 / JCM 12722 / SRRC 167</strain>
    </source>
</reference>
<dbReference type="VEuPathDB" id="FungiDB:F9C07_5313"/>
<dbReference type="CDD" id="cd18186">
    <property type="entry name" value="BTB_POZ_ZBTB_KLHL-like"/>
    <property type="match status" value="1"/>
</dbReference>
<dbReference type="Pfam" id="PF00651">
    <property type="entry name" value="BTB"/>
    <property type="match status" value="1"/>
</dbReference>
<evidence type="ECO:0000313" key="3">
    <source>
        <dbReference type="Proteomes" id="UP000596276"/>
    </source>
</evidence>
<protein>
    <recommendedName>
        <fullName evidence="1">BTB domain-containing protein</fullName>
    </recommendedName>
</protein>
<sequence>MSTMAELKDVMRDLLLRGRFSGMEILCQGVTFKFHQAIVCTQSSYFHSAFCNGFKDKDNLQPGPF</sequence>
<evidence type="ECO:0000259" key="1">
    <source>
        <dbReference type="Pfam" id="PF00651"/>
    </source>
</evidence>
<dbReference type="Gene3D" id="3.30.710.10">
    <property type="entry name" value="Potassium Channel Kv1.1, Chain A"/>
    <property type="match status" value="1"/>
</dbReference>
<organism evidence="2 3">
    <name type="scientific">Aspergillus flavus (strain ATCC 200026 / FGSC A1120 / IAM 13836 / NRRL 3357 / JCM 12722 / SRRC 167)</name>
    <dbReference type="NCBI Taxonomy" id="332952"/>
    <lineage>
        <taxon>Eukaryota</taxon>
        <taxon>Fungi</taxon>
        <taxon>Dikarya</taxon>
        <taxon>Ascomycota</taxon>
        <taxon>Pezizomycotina</taxon>
        <taxon>Eurotiomycetes</taxon>
        <taxon>Eurotiomycetidae</taxon>
        <taxon>Eurotiales</taxon>
        <taxon>Aspergillaceae</taxon>
        <taxon>Aspergillus</taxon>
        <taxon>Aspergillus subgen. Circumdati</taxon>
    </lineage>
</organism>
<feature type="domain" description="BTB" evidence="1">
    <location>
        <begin position="13"/>
        <end position="58"/>
    </location>
</feature>